<dbReference type="InterPro" id="IPR012338">
    <property type="entry name" value="Beta-lactam/transpept-like"/>
</dbReference>
<feature type="compositionally biased region" description="Pro residues" evidence="9">
    <location>
        <begin position="714"/>
        <end position="723"/>
    </location>
</feature>
<feature type="region of interest" description="Disordered" evidence="9">
    <location>
        <begin position="616"/>
        <end position="749"/>
    </location>
</feature>
<evidence type="ECO:0000256" key="3">
    <source>
        <dbReference type="ARBA" id="ARBA00022676"/>
    </source>
</evidence>
<keyword evidence="3" id="KW-0328">Glycosyltransferase</keyword>
<feature type="domain" description="Penicillin-binding protein transpeptidase" evidence="10">
    <location>
        <begin position="326"/>
        <end position="574"/>
    </location>
</feature>
<dbReference type="PANTHER" id="PTHR32282">
    <property type="entry name" value="BINDING PROTEIN TRANSPEPTIDASE, PUTATIVE-RELATED"/>
    <property type="match status" value="1"/>
</dbReference>
<comment type="catalytic activity">
    <reaction evidence="8">
        <text>[GlcNAc-(1-&gt;4)-Mur2Ac(oyl-L-Ala-gamma-D-Glu-L-Lys-D-Ala-D-Ala)](n)-di-trans,octa-cis-undecaprenyl diphosphate + beta-D-GlcNAc-(1-&gt;4)-Mur2Ac(oyl-L-Ala-gamma-D-Glu-L-Lys-D-Ala-D-Ala)-di-trans,octa-cis-undecaprenyl diphosphate = [GlcNAc-(1-&gt;4)-Mur2Ac(oyl-L-Ala-gamma-D-Glu-L-Lys-D-Ala-D-Ala)](n+1)-di-trans,octa-cis-undecaprenyl diphosphate + di-trans,octa-cis-undecaprenyl diphosphate + H(+)</text>
        <dbReference type="Rhea" id="RHEA:23708"/>
        <dbReference type="Rhea" id="RHEA-COMP:9602"/>
        <dbReference type="Rhea" id="RHEA-COMP:9603"/>
        <dbReference type="ChEBI" id="CHEBI:15378"/>
        <dbReference type="ChEBI" id="CHEBI:58405"/>
        <dbReference type="ChEBI" id="CHEBI:60033"/>
        <dbReference type="ChEBI" id="CHEBI:78435"/>
        <dbReference type="EC" id="2.4.99.28"/>
    </reaction>
</comment>
<evidence type="ECO:0000313" key="12">
    <source>
        <dbReference type="EMBL" id="GAA2443210.1"/>
    </source>
</evidence>
<dbReference type="SUPFAM" id="SSF56601">
    <property type="entry name" value="beta-lactamase/transpeptidase-like"/>
    <property type="match status" value="1"/>
</dbReference>
<dbReference type="PANTHER" id="PTHR32282:SF34">
    <property type="entry name" value="PENICILLIN-BINDING PROTEIN 1A"/>
    <property type="match status" value="1"/>
</dbReference>
<dbReference type="Pfam" id="PF00912">
    <property type="entry name" value="Transgly"/>
    <property type="match status" value="1"/>
</dbReference>
<gene>
    <name evidence="12" type="ORF">GCM10010191_69540</name>
</gene>
<feature type="domain" description="Glycosyl transferase family 51" evidence="11">
    <location>
        <begin position="55"/>
        <end position="231"/>
    </location>
</feature>
<keyword evidence="2" id="KW-0645">Protease</keyword>
<comment type="caution">
    <text evidence="12">The sequence shown here is derived from an EMBL/GenBank/DDBJ whole genome shotgun (WGS) entry which is preliminary data.</text>
</comment>
<dbReference type="SUPFAM" id="SSF53955">
    <property type="entry name" value="Lysozyme-like"/>
    <property type="match status" value="1"/>
</dbReference>
<feature type="compositionally biased region" description="Pro residues" evidence="9">
    <location>
        <begin position="677"/>
        <end position="694"/>
    </location>
</feature>
<keyword evidence="13" id="KW-1185">Reference proteome</keyword>
<dbReference type="Proteomes" id="UP001501231">
    <property type="component" value="Unassembled WGS sequence"/>
</dbReference>
<reference evidence="13" key="1">
    <citation type="journal article" date="2019" name="Int. J. Syst. Evol. Microbiol.">
        <title>The Global Catalogue of Microorganisms (GCM) 10K type strain sequencing project: providing services to taxonomists for standard genome sequencing and annotation.</title>
        <authorList>
            <consortium name="The Broad Institute Genomics Platform"/>
            <consortium name="The Broad Institute Genome Sequencing Center for Infectious Disease"/>
            <person name="Wu L."/>
            <person name="Ma J."/>
        </authorList>
    </citation>
    <scope>NUCLEOTIDE SEQUENCE [LARGE SCALE GENOMIC DNA]</scope>
    <source>
        <strain evidence="13">JCM 3325</strain>
    </source>
</reference>
<keyword evidence="4" id="KW-0808">Transferase</keyword>
<dbReference type="Gene3D" id="1.10.3810.10">
    <property type="entry name" value="Biosynthetic peptidoglycan transglycosylase-like"/>
    <property type="match status" value="1"/>
</dbReference>
<evidence type="ECO:0000259" key="10">
    <source>
        <dbReference type="Pfam" id="PF00905"/>
    </source>
</evidence>
<feature type="compositionally biased region" description="Low complexity" evidence="9">
    <location>
        <begin position="666"/>
        <end position="676"/>
    </location>
</feature>
<feature type="compositionally biased region" description="Pro residues" evidence="9">
    <location>
        <begin position="635"/>
        <end position="664"/>
    </location>
</feature>
<name>A0ABP5X2A0_9ACTN</name>
<evidence type="ECO:0000256" key="5">
    <source>
        <dbReference type="ARBA" id="ARBA00022801"/>
    </source>
</evidence>
<evidence type="ECO:0000256" key="7">
    <source>
        <dbReference type="ARBA" id="ARBA00034000"/>
    </source>
</evidence>
<proteinExistence type="predicted"/>
<dbReference type="InterPro" id="IPR001460">
    <property type="entry name" value="PCN-bd_Tpept"/>
</dbReference>
<dbReference type="InterPro" id="IPR001264">
    <property type="entry name" value="Glyco_trans_51"/>
</dbReference>
<feature type="compositionally biased region" description="Low complexity" evidence="9">
    <location>
        <begin position="736"/>
        <end position="749"/>
    </location>
</feature>
<keyword evidence="1" id="KW-0121">Carboxypeptidase</keyword>
<evidence type="ECO:0000256" key="6">
    <source>
        <dbReference type="ARBA" id="ARBA00023268"/>
    </source>
</evidence>
<comment type="catalytic activity">
    <reaction evidence="7">
        <text>Preferential cleavage: (Ac)2-L-Lys-D-Ala-|-D-Ala. Also transpeptidation of peptidyl-alanyl moieties that are N-acyl substituents of D-alanine.</text>
        <dbReference type="EC" id="3.4.16.4"/>
    </reaction>
</comment>
<evidence type="ECO:0000256" key="4">
    <source>
        <dbReference type="ARBA" id="ARBA00022679"/>
    </source>
</evidence>
<dbReference type="Pfam" id="PF00905">
    <property type="entry name" value="Transpeptidase"/>
    <property type="match status" value="1"/>
</dbReference>
<evidence type="ECO:0000256" key="1">
    <source>
        <dbReference type="ARBA" id="ARBA00022645"/>
    </source>
</evidence>
<dbReference type="InterPro" id="IPR036950">
    <property type="entry name" value="PBP_transglycosylase"/>
</dbReference>
<evidence type="ECO:0000256" key="2">
    <source>
        <dbReference type="ARBA" id="ARBA00022670"/>
    </source>
</evidence>
<dbReference type="InterPro" id="IPR050396">
    <property type="entry name" value="Glycosyltr_51/Transpeptidase"/>
</dbReference>
<dbReference type="Gene3D" id="3.40.710.10">
    <property type="entry name" value="DD-peptidase/beta-lactamase superfamily"/>
    <property type="match status" value="1"/>
</dbReference>
<dbReference type="InterPro" id="IPR023346">
    <property type="entry name" value="Lysozyme-like_dom_sf"/>
</dbReference>
<dbReference type="RefSeq" id="WP_344594779.1">
    <property type="nucleotide sequence ID" value="NZ_BAAARW010000026.1"/>
</dbReference>
<sequence>MPSWKTVAAVTGLLILGAATLFGVAYANTPIPSEAQAEAVAQESVIYYRDGKTPIARIGMHRESVPISRIPPVVRHAVLAAEDRNFESEHGVSPTGVARALFKTATGGDVQGGSTITQQLARNYYQGLSRDRTVSRKLKEILISIRLDGEREKDEILGLYLNTVSFGRQAYGIQAAARAYFHKDVRRLTASEAAMLAALIQRPGYFVTTGPDTQPQKKALIDRWNYVLNGMVEEGWLSRDERSRQTFPTTKRNWSDVPDTSQAGYLRERVLKELKQLGVSEEMLETGGLRITTTFDKKLQDHTATLVKQMRQEKNLDSDVHFGLAAVDPKTGGVVAAYGGPSFSKQQFDDSFDGKVQPGSSFKPIVLATALDQGISLRTRLDGAYERTINGATFTNDARSENGVYDLTQMTEMSINTAYVDLGQKVGLENVAEMAKKMGIPAGTKDLDSEFTSLPLGTVSVSPVTMASVYSTFAAEGRHSPTHVISQVTDRDGDPVRTELGKTVKKVPNKADEVFSPEVARDATAAMQAVVRSGTGTRASLGARPVAGKTGTTEENKSAWFVGYTPQLSTSVAMWRQGEDGGLKSLQGIGGYDQIYGGTVPADLFQRFMNQALEGEPMEQFGPPGNVGTVAPWAVPKPEPSPTEPPSPTPDPSCTPGVPTPGLPGQPGQPDGDPCVPGAPGPTPGVPPTGPTGPPGGGGVPCDRFGMPLGCDPNTPPSDPPPTWWCDRNPGHPQCAPGGYPGRPRAGTD</sequence>
<accession>A0ABP5X2A0</accession>
<evidence type="ECO:0000313" key="13">
    <source>
        <dbReference type="Proteomes" id="UP001501231"/>
    </source>
</evidence>
<dbReference type="EMBL" id="BAAARW010000026">
    <property type="protein sequence ID" value="GAA2443210.1"/>
    <property type="molecule type" value="Genomic_DNA"/>
</dbReference>
<organism evidence="12 13">
    <name type="scientific">Actinomadura vinacea</name>
    <dbReference type="NCBI Taxonomy" id="115336"/>
    <lineage>
        <taxon>Bacteria</taxon>
        <taxon>Bacillati</taxon>
        <taxon>Actinomycetota</taxon>
        <taxon>Actinomycetes</taxon>
        <taxon>Streptosporangiales</taxon>
        <taxon>Thermomonosporaceae</taxon>
        <taxon>Actinomadura</taxon>
    </lineage>
</organism>
<protein>
    <submittedName>
        <fullName evidence="12">Transglycosylase domain-containing protein</fullName>
    </submittedName>
</protein>
<keyword evidence="5" id="KW-0378">Hydrolase</keyword>
<evidence type="ECO:0000259" key="11">
    <source>
        <dbReference type="Pfam" id="PF00912"/>
    </source>
</evidence>
<keyword evidence="6" id="KW-0511">Multifunctional enzyme</keyword>
<evidence type="ECO:0000256" key="9">
    <source>
        <dbReference type="SAM" id="MobiDB-lite"/>
    </source>
</evidence>
<evidence type="ECO:0000256" key="8">
    <source>
        <dbReference type="ARBA" id="ARBA00049902"/>
    </source>
</evidence>